<organism evidence="1 2">
    <name type="scientific">Allacma fusca</name>
    <dbReference type="NCBI Taxonomy" id="39272"/>
    <lineage>
        <taxon>Eukaryota</taxon>
        <taxon>Metazoa</taxon>
        <taxon>Ecdysozoa</taxon>
        <taxon>Arthropoda</taxon>
        <taxon>Hexapoda</taxon>
        <taxon>Collembola</taxon>
        <taxon>Symphypleona</taxon>
        <taxon>Sminthuridae</taxon>
        <taxon>Allacma</taxon>
    </lineage>
</organism>
<comment type="caution">
    <text evidence="1">The sequence shown here is derived from an EMBL/GenBank/DDBJ whole genome shotgun (WGS) entry which is preliminary data.</text>
</comment>
<dbReference type="Proteomes" id="UP000708208">
    <property type="component" value="Unassembled WGS sequence"/>
</dbReference>
<dbReference type="AlphaFoldDB" id="A0A8J2NRQ7"/>
<dbReference type="OrthoDB" id="619536at2759"/>
<name>A0A8J2NRQ7_9HEXA</name>
<sequence length="93" mass="10398">MVRPFNNAFSDRINLDFIKSIKQRHGVSYNAVVMAAITGGIRRIMLQQGKAIPEVINAGLPIPLPRHPGTMTNHWTSAFIQLPVGMKDSFQRL</sequence>
<feature type="non-terminal residue" evidence="1">
    <location>
        <position position="1"/>
    </location>
</feature>
<reference evidence="1" key="1">
    <citation type="submission" date="2021-06" db="EMBL/GenBank/DDBJ databases">
        <authorList>
            <person name="Hodson N. C."/>
            <person name="Mongue J. A."/>
            <person name="Jaron S. K."/>
        </authorList>
    </citation>
    <scope>NUCLEOTIDE SEQUENCE</scope>
</reference>
<dbReference type="EMBL" id="CAJVCH010011147">
    <property type="protein sequence ID" value="CAG7669533.1"/>
    <property type="molecule type" value="Genomic_DNA"/>
</dbReference>
<gene>
    <name evidence="1" type="ORF">AFUS01_LOCUS1997</name>
</gene>
<protein>
    <submittedName>
        <fullName evidence="1">Uncharacterized protein</fullName>
    </submittedName>
</protein>
<evidence type="ECO:0000313" key="2">
    <source>
        <dbReference type="Proteomes" id="UP000708208"/>
    </source>
</evidence>
<keyword evidence="2" id="KW-1185">Reference proteome</keyword>
<evidence type="ECO:0000313" key="1">
    <source>
        <dbReference type="EMBL" id="CAG7669533.1"/>
    </source>
</evidence>
<proteinExistence type="predicted"/>
<accession>A0A8J2NRQ7</accession>